<evidence type="ECO:0000256" key="2">
    <source>
        <dbReference type="SAM" id="MobiDB-lite"/>
    </source>
</evidence>
<dbReference type="SUPFAM" id="SSF103196">
    <property type="entry name" value="Roadblock/LC7 domain"/>
    <property type="match status" value="1"/>
</dbReference>
<feature type="domain" description="Roadblock/LAMTOR2" evidence="3">
    <location>
        <begin position="238"/>
        <end position="333"/>
    </location>
</feature>
<protein>
    <submittedName>
        <fullName evidence="4">Dynein light chain roadblock-type</fullName>
    </submittedName>
</protein>
<dbReference type="Proteomes" id="UP001141327">
    <property type="component" value="Unassembled WGS sequence"/>
</dbReference>
<dbReference type="SMART" id="SM00960">
    <property type="entry name" value="Robl_LC7"/>
    <property type="match status" value="1"/>
</dbReference>
<feature type="compositionally biased region" description="Basic and acidic residues" evidence="2">
    <location>
        <begin position="108"/>
        <end position="162"/>
    </location>
</feature>
<accession>A0ABQ8UPR4</accession>
<gene>
    <name evidence="4" type="ORF">PAPYR_3079</name>
</gene>
<evidence type="ECO:0000313" key="5">
    <source>
        <dbReference type="Proteomes" id="UP001141327"/>
    </source>
</evidence>
<reference evidence="4" key="1">
    <citation type="journal article" date="2022" name="bioRxiv">
        <title>Genomics of Preaxostyla Flagellates Illuminates Evolutionary Transitions and the Path Towards Mitochondrial Loss.</title>
        <authorList>
            <person name="Novak L.V.F."/>
            <person name="Treitli S.C."/>
            <person name="Pyrih J."/>
            <person name="Halakuc P."/>
            <person name="Pipaliya S.V."/>
            <person name="Vacek V."/>
            <person name="Brzon O."/>
            <person name="Soukal P."/>
            <person name="Eme L."/>
            <person name="Dacks J.B."/>
            <person name="Karnkowska A."/>
            <person name="Elias M."/>
            <person name="Hampl V."/>
        </authorList>
    </citation>
    <scope>NUCLEOTIDE SEQUENCE</scope>
    <source>
        <strain evidence="4">RCP-MX</strain>
    </source>
</reference>
<evidence type="ECO:0000313" key="4">
    <source>
        <dbReference type="EMBL" id="KAJ4460823.1"/>
    </source>
</evidence>
<evidence type="ECO:0000259" key="3">
    <source>
        <dbReference type="SMART" id="SM00960"/>
    </source>
</evidence>
<name>A0ABQ8UPR4_9EUKA</name>
<evidence type="ECO:0000256" key="1">
    <source>
        <dbReference type="ARBA" id="ARBA00007191"/>
    </source>
</evidence>
<comment type="similarity">
    <text evidence="1">Belongs to the GAMAD family.</text>
</comment>
<dbReference type="PANTHER" id="PTHR10779">
    <property type="entry name" value="DYNEIN LIGHT CHAIN ROADBLOCK"/>
    <property type="match status" value="1"/>
</dbReference>
<keyword evidence="5" id="KW-1185">Reference proteome</keyword>
<organism evidence="4 5">
    <name type="scientific">Paratrimastix pyriformis</name>
    <dbReference type="NCBI Taxonomy" id="342808"/>
    <lineage>
        <taxon>Eukaryota</taxon>
        <taxon>Metamonada</taxon>
        <taxon>Preaxostyla</taxon>
        <taxon>Paratrimastigidae</taxon>
        <taxon>Paratrimastix</taxon>
    </lineage>
</organism>
<feature type="compositionally biased region" description="Basic and acidic residues" evidence="2">
    <location>
        <begin position="53"/>
        <end position="76"/>
    </location>
</feature>
<proteinExistence type="inferred from homology"/>
<dbReference type="Pfam" id="PF03259">
    <property type="entry name" value="Robl_LC7"/>
    <property type="match status" value="1"/>
</dbReference>
<dbReference type="EMBL" id="JAPMOS010000011">
    <property type="protein sequence ID" value="KAJ4460823.1"/>
    <property type="molecule type" value="Genomic_DNA"/>
</dbReference>
<feature type="region of interest" description="Disordered" evidence="2">
    <location>
        <begin position="50"/>
        <end position="81"/>
    </location>
</feature>
<feature type="region of interest" description="Disordered" evidence="2">
    <location>
        <begin position="103"/>
        <end position="162"/>
    </location>
</feature>
<comment type="caution">
    <text evidence="4">The sequence shown here is derived from an EMBL/GenBank/DDBJ whole genome shotgun (WGS) entry which is preliminary data.</text>
</comment>
<dbReference type="InterPro" id="IPR004942">
    <property type="entry name" value="Roadblock/LAMTOR2_dom"/>
</dbReference>
<sequence>MQGGPTIAIPPPRPVCIEVPLPKSPRKPEVALRLESEVLNPALVNYELASRQRHAERAHEEALHDRQQKAHKESAHAADVARLQKSASAECIQQEANIHQQRSLEAAARAERATERRASIGKEEAEKARRKSEEHRKSEQEEATHTLKDLARQIDEGRERHERAELERVARAQSEIRKVEEGLFCGGVRDLIAGRPLASFLKIRTPRFYHPVQSGIEFFFSLTAPTIHVSPSAHQSEIEETLNRIKDHPDVDGIIITHNEKAHRRIIARDPLSPIQAQADLYAEQCTALAAQARSAVRDLDPSNDLSFLRIRTTHRVEIMIAPEKEYTLICSQHIPERR</sequence>
<dbReference type="Gene3D" id="3.30.450.30">
    <property type="entry name" value="Dynein light chain 2a, cytoplasmic"/>
    <property type="match status" value="1"/>
</dbReference>